<dbReference type="EMBL" id="CAJOBC010007881">
    <property type="protein sequence ID" value="CAF3946070.1"/>
    <property type="molecule type" value="Genomic_DNA"/>
</dbReference>
<dbReference type="GO" id="GO:0044233">
    <property type="term" value="C:mitochondria-associated endoplasmic reticulum membrane contact site"/>
    <property type="evidence" value="ECO:0007669"/>
    <property type="project" value="InterPro"/>
</dbReference>
<dbReference type="EMBL" id="CAJNOQ010007880">
    <property type="protein sequence ID" value="CAF1181703.1"/>
    <property type="molecule type" value="Genomic_DNA"/>
</dbReference>
<accession>A0A814V1D6</accession>
<feature type="domain" description="PDZD8 N-terminal" evidence="2">
    <location>
        <begin position="83"/>
        <end position="226"/>
    </location>
</feature>
<dbReference type="PANTHER" id="PTHR21519:SF1">
    <property type="entry name" value="PDZ DOMAIN-CONTAINING PROTEIN 8"/>
    <property type="match status" value="1"/>
</dbReference>
<evidence type="ECO:0000259" key="2">
    <source>
        <dbReference type="Pfam" id="PF26547"/>
    </source>
</evidence>
<dbReference type="Proteomes" id="UP000681722">
    <property type="component" value="Unassembled WGS sequence"/>
</dbReference>
<reference evidence="3" key="1">
    <citation type="submission" date="2021-02" db="EMBL/GenBank/DDBJ databases">
        <authorList>
            <person name="Nowell W R."/>
        </authorList>
    </citation>
    <scope>NUCLEOTIDE SEQUENCE</scope>
</reference>
<proteinExistence type="predicted"/>
<evidence type="ECO:0000313" key="3">
    <source>
        <dbReference type="EMBL" id="CAF1181703.1"/>
    </source>
</evidence>
<comment type="caution">
    <text evidence="3">The sequence shown here is derived from an EMBL/GenBank/DDBJ whole genome shotgun (WGS) entry which is preliminary data.</text>
</comment>
<gene>
    <name evidence="3" type="ORF">GPM918_LOCUS22737</name>
    <name evidence="4" type="ORF">SRO942_LOCUS22736</name>
</gene>
<dbReference type="InterPro" id="IPR058801">
    <property type="entry name" value="PDZD8_N"/>
</dbReference>
<dbReference type="GO" id="GO:0051560">
    <property type="term" value="P:mitochondrial calcium ion homeostasis"/>
    <property type="evidence" value="ECO:0007669"/>
    <property type="project" value="InterPro"/>
</dbReference>
<evidence type="ECO:0000256" key="1">
    <source>
        <dbReference type="SAM" id="Phobius"/>
    </source>
</evidence>
<name>A0A814V1D6_9BILA</name>
<dbReference type="AlphaFoldDB" id="A0A814V1D6"/>
<evidence type="ECO:0000313" key="4">
    <source>
        <dbReference type="EMBL" id="CAF3946070.1"/>
    </source>
</evidence>
<protein>
    <recommendedName>
        <fullName evidence="2">PDZD8 N-terminal domain-containing protein</fullName>
    </recommendedName>
</protein>
<dbReference type="GO" id="GO:0005739">
    <property type="term" value="C:mitochondrion"/>
    <property type="evidence" value="ECO:0007669"/>
    <property type="project" value="GOC"/>
</dbReference>
<dbReference type="OrthoDB" id="10004596at2759"/>
<keyword evidence="1" id="KW-1133">Transmembrane helix</keyword>
<evidence type="ECO:0000313" key="5">
    <source>
        <dbReference type="Proteomes" id="UP000663829"/>
    </source>
</evidence>
<dbReference type="InterPro" id="IPR039275">
    <property type="entry name" value="PDZD8"/>
</dbReference>
<dbReference type="Proteomes" id="UP000663829">
    <property type="component" value="Unassembled WGS sequence"/>
</dbReference>
<dbReference type="GO" id="GO:1990456">
    <property type="term" value="P:mitochondrion-endoplasmic reticulum membrane tethering"/>
    <property type="evidence" value="ECO:0007669"/>
    <property type="project" value="InterPro"/>
</dbReference>
<dbReference type="Pfam" id="PF26547">
    <property type="entry name" value="PDZD8_N"/>
    <property type="match status" value="1"/>
</dbReference>
<feature type="transmembrane region" description="Helical" evidence="1">
    <location>
        <begin position="31"/>
        <end position="48"/>
    </location>
</feature>
<dbReference type="PANTHER" id="PTHR21519">
    <property type="entry name" value="PDZ DOMAIN-CONTAINING PROTEIN 8"/>
    <property type="match status" value="1"/>
</dbReference>
<keyword evidence="1" id="KW-0472">Membrane</keyword>
<sequence>MLYTVSKVKFSRQDAVYKERCNDKDVKQNDYSYLFGVISTISIVLYLYSRYLPHANVETITFHEQYPSYIPIVEDVHAKNSAVDSINYFAQFLFQELKDTSRLRRYILRKLNIEFDELKSSRIGKLFLQDIQIQNFSEEQTCLGASCPFFSDIKLEHSERDERGLIKEFVAIFDAVYKEGFCVTVNITLMFGKKCSLYIKIKRIEGQLRLNFKREPYTHWTLVFKQLRRAIRRKQTWPNYKIRYKPFFPLSKQSAYSDEHTSDEKYPISGTYEITIKNCNRLTIPSMLENRPSYVTLILNEKPWQDILFEKRELWPTKEIEFARQSGRKIILKEVQYMNNAEIILDEIEPKPDEMKDDDDLILAIEQQNAVLMKIQGVEFKTLKQAYRLLKNKPSLPVDSQKITTNENSDNKIKLLIAIPRLNITRLMMPPTTPTDNSIVDESKILNTTVTSGKDELNKPSYETLYQRTVPSTGLQ</sequence>
<keyword evidence="5" id="KW-1185">Reference proteome</keyword>
<keyword evidence="1" id="KW-0812">Transmembrane</keyword>
<organism evidence="3 5">
    <name type="scientific">Didymodactylos carnosus</name>
    <dbReference type="NCBI Taxonomy" id="1234261"/>
    <lineage>
        <taxon>Eukaryota</taxon>
        <taxon>Metazoa</taxon>
        <taxon>Spiralia</taxon>
        <taxon>Gnathifera</taxon>
        <taxon>Rotifera</taxon>
        <taxon>Eurotatoria</taxon>
        <taxon>Bdelloidea</taxon>
        <taxon>Philodinida</taxon>
        <taxon>Philodinidae</taxon>
        <taxon>Didymodactylos</taxon>
    </lineage>
</organism>